<protein>
    <submittedName>
        <fullName evidence="5">WD-40 repeat-containing protein MSI4-like</fullName>
    </submittedName>
</protein>
<evidence type="ECO:0000256" key="2">
    <source>
        <dbReference type="ARBA" id="ARBA00022737"/>
    </source>
</evidence>
<dbReference type="InterPro" id="IPR050459">
    <property type="entry name" value="WD_repeat_RBAP46/RBAP48/MSI1"/>
</dbReference>
<dbReference type="PANTHER" id="PTHR22850">
    <property type="entry name" value="WD40 REPEAT FAMILY"/>
    <property type="match status" value="1"/>
</dbReference>
<dbReference type="EMBL" id="JBFOLJ010000008">
    <property type="protein sequence ID" value="KAL2516345.1"/>
    <property type="molecule type" value="Genomic_DNA"/>
</dbReference>
<dbReference type="SUPFAM" id="SSF50978">
    <property type="entry name" value="WD40 repeat-like"/>
    <property type="match status" value="1"/>
</dbReference>
<evidence type="ECO:0000313" key="5">
    <source>
        <dbReference type="EMBL" id="KAL2516345.1"/>
    </source>
</evidence>
<dbReference type="InterPro" id="IPR036322">
    <property type="entry name" value="WD40_repeat_dom_sf"/>
</dbReference>
<evidence type="ECO:0000256" key="4">
    <source>
        <dbReference type="SAM" id="MobiDB-lite"/>
    </source>
</evidence>
<evidence type="ECO:0000313" key="6">
    <source>
        <dbReference type="Proteomes" id="UP001604277"/>
    </source>
</evidence>
<evidence type="ECO:0000256" key="1">
    <source>
        <dbReference type="ARBA" id="ARBA00022574"/>
    </source>
</evidence>
<keyword evidence="6" id="KW-1185">Reference proteome</keyword>
<dbReference type="Gene3D" id="2.130.10.10">
    <property type="entry name" value="YVTN repeat-like/Quinoprotein amine dehydrogenase"/>
    <property type="match status" value="1"/>
</dbReference>
<dbReference type="Pfam" id="PF00400">
    <property type="entry name" value="WD40"/>
    <property type="match status" value="1"/>
</dbReference>
<dbReference type="PROSITE" id="PS50082">
    <property type="entry name" value="WD_REPEATS_2"/>
    <property type="match status" value="1"/>
</dbReference>
<dbReference type="Proteomes" id="UP001604277">
    <property type="component" value="Unassembled WGS sequence"/>
</dbReference>
<sequence length="167" mass="18541">MQSEQLKPEGRTQEALSAAAEVKTDFSIKIREPVKSPGSKGGSVNIKPSDRSHCSSSRSVDNTVRMYDRRNLTSGGVGSPIHIFEGHSAAVLCVQWSPDRSSVFGSAAEDGILNIWDYGKVWIHRLFLKKEWSFEASDKLDWQAGGCWNREFKFSPGPIHLTCWAQG</sequence>
<comment type="caution">
    <text evidence="5">The sequence shown here is derived from an EMBL/GenBank/DDBJ whole genome shotgun (WGS) entry which is preliminary data.</text>
</comment>
<name>A0ABD1TUE3_9LAMI</name>
<feature type="repeat" description="WD" evidence="3">
    <location>
        <begin position="84"/>
        <end position="117"/>
    </location>
</feature>
<keyword evidence="2" id="KW-0677">Repeat</keyword>
<feature type="region of interest" description="Disordered" evidence="4">
    <location>
        <begin position="30"/>
        <end position="60"/>
    </location>
</feature>
<dbReference type="SMART" id="SM00320">
    <property type="entry name" value="WD40"/>
    <property type="match status" value="1"/>
</dbReference>
<dbReference type="InterPro" id="IPR001680">
    <property type="entry name" value="WD40_rpt"/>
</dbReference>
<accession>A0ABD1TUE3</accession>
<proteinExistence type="predicted"/>
<organism evidence="5 6">
    <name type="scientific">Forsythia ovata</name>
    <dbReference type="NCBI Taxonomy" id="205694"/>
    <lineage>
        <taxon>Eukaryota</taxon>
        <taxon>Viridiplantae</taxon>
        <taxon>Streptophyta</taxon>
        <taxon>Embryophyta</taxon>
        <taxon>Tracheophyta</taxon>
        <taxon>Spermatophyta</taxon>
        <taxon>Magnoliopsida</taxon>
        <taxon>eudicotyledons</taxon>
        <taxon>Gunneridae</taxon>
        <taxon>Pentapetalae</taxon>
        <taxon>asterids</taxon>
        <taxon>lamiids</taxon>
        <taxon>Lamiales</taxon>
        <taxon>Oleaceae</taxon>
        <taxon>Forsythieae</taxon>
        <taxon>Forsythia</taxon>
    </lineage>
</organism>
<dbReference type="InterPro" id="IPR015943">
    <property type="entry name" value="WD40/YVTN_repeat-like_dom_sf"/>
</dbReference>
<dbReference type="AlphaFoldDB" id="A0ABD1TUE3"/>
<dbReference type="PROSITE" id="PS50294">
    <property type="entry name" value="WD_REPEATS_REGION"/>
    <property type="match status" value="1"/>
</dbReference>
<keyword evidence="1 3" id="KW-0853">WD repeat</keyword>
<gene>
    <name evidence="5" type="ORF">Fot_30316</name>
</gene>
<evidence type="ECO:0000256" key="3">
    <source>
        <dbReference type="PROSITE-ProRule" id="PRU00221"/>
    </source>
</evidence>
<reference evidence="6" key="1">
    <citation type="submission" date="2024-07" db="EMBL/GenBank/DDBJ databases">
        <title>Two chromosome-level genome assemblies of Korean endemic species Abeliophyllum distichum and Forsythia ovata (Oleaceae).</title>
        <authorList>
            <person name="Jang H."/>
        </authorList>
    </citation>
    <scope>NUCLEOTIDE SEQUENCE [LARGE SCALE GENOMIC DNA]</scope>
</reference>